<dbReference type="InterPro" id="IPR052406">
    <property type="entry name" value="Chromatin_Remodeling_Comp"/>
</dbReference>
<evidence type="ECO:0000256" key="2">
    <source>
        <dbReference type="ARBA" id="ARBA00023015"/>
    </source>
</evidence>
<dbReference type="OrthoDB" id="338531at2759"/>
<evidence type="ECO:0000256" key="1">
    <source>
        <dbReference type="ARBA" id="ARBA00022853"/>
    </source>
</evidence>
<comment type="caution">
    <text evidence="7">The sequence shown here is derived from an EMBL/GenBank/DDBJ whole genome shotgun (WGS) entry which is preliminary data.</text>
</comment>
<keyword evidence="3" id="KW-0804">Transcription</keyword>
<evidence type="ECO:0000256" key="5">
    <source>
        <dbReference type="SAM" id="MobiDB-lite"/>
    </source>
</evidence>
<dbReference type="PROSITE" id="PS51526">
    <property type="entry name" value="RFX_DBD"/>
    <property type="match status" value="1"/>
</dbReference>
<keyword evidence="4" id="KW-0539">Nucleus</keyword>
<dbReference type="GO" id="GO:0006355">
    <property type="term" value="P:regulation of DNA-templated transcription"/>
    <property type="evidence" value="ECO:0007669"/>
    <property type="project" value="InterPro"/>
</dbReference>
<keyword evidence="2" id="KW-0805">Transcription regulation</keyword>
<evidence type="ECO:0000256" key="3">
    <source>
        <dbReference type="ARBA" id="ARBA00023163"/>
    </source>
</evidence>
<feature type="compositionally biased region" description="Basic and acidic residues" evidence="5">
    <location>
        <begin position="596"/>
        <end position="612"/>
    </location>
</feature>
<dbReference type="EMBL" id="MU157824">
    <property type="protein sequence ID" value="KAF9535663.1"/>
    <property type="molecule type" value="Genomic_DNA"/>
</dbReference>
<dbReference type="GO" id="GO:0003677">
    <property type="term" value="F:DNA binding"/>
    <property type="evidence" value="ECO:0007669"/>
    <property type="project" value="InterPro"/>
</dbReference>
<dbReference type="InterPro" id="IPR003150">
    <property type="entry name" value="DNA-bd_RFX"/>
</dbReference>
<dbReference type="PANTHER" id="PTHR22970">
    <property type="entry name" value="AT-RICH INTERACTIVE DOMAIN-CONTAINING PROTEIN 2"/>
    <property type="match status" value="1"/>
</dbReference>
<feature type="region of interest" description="Disordered" evidence="5">
    <location>
        <begin position="497"/>
        <end position="533"/>
    </location>
</feature>
<proteinExistence type="predicted"/>
<sequence>MQTTFINNTGPQASHYRTPQVYAPQNVQPSKESLTKYKTPVDDWEPLFKNGRMALSIRSGIHTEVSWALNRLSRLSSNPGGLALSEYPGLLDGLYEWPEWYITEGHKHFTDKNTLFSPVPEVARQHRFTLESLLILRNATYEEVNVAEIASHAQTHRLIIWALYNLDPLRDENTEFLQLILDIYNICGAYYTYPPNILQLLPFPPLFRIISTSTNRTTIINALTALSVLFLNPANGAHLQSDSQALTAAIRYLPLFNDKPLINAALNYLYAHISHPSMARAFLQHPEMPSVVKVLASLLVHEQQGLEKTYTMDITGPVVVVPPSSQTNRDHELTQEELESLIPRPEPQRCYDWMKIMFVAKADGEVTQVDFWNMYKDSFAPYSEQHTLLVASDVIKNVNNVFPQAQAMVVQTPVQRFVVRGVDRRKDPIIREAFKCLWDRSQCSAESFASAGQLYDHVLQHFSTAEATHLSCLWSTCSQQLTSRLAMSFHILGHISSQPAEKHPSQSETITLASSSTPYPTSAPTTRAPPPPRNTTITYEVPILDPPSTSLTALLILRILFRTSFATVDAAPRVDGDHFGFPGIVEDAPEPESIDLADKGAEGDEREGGRRGRKTFEGVRKLLEVVQLRDDALMCWITEMLDAGIGDNNGPDTSTDL</sequence>
<dbReference type="PROSITE" id="PS00028">
    <property type="entry name" value="ZINC_FINGER_C2H2_1"/>
    <property type="match status" value="1"/>
</dbReference>
<feature type="domain" description="RFX-type winged-helix" evidence="6">
    <location>
        <begin position="350"/>
        <end position="426"/>
    </location>
</feature>
<dbReference type="InterPro" id="IPR013087">
    <property type="entry name" value="Znf_C2H2_type"/>
</dbReference>
<dbReference type="GO" id="GO:0016586">
    <property type="term" value="C:RSC-type complex"/>
    <property type="evidence" value="ECO:0007669"/>
    <property type="project" value="TreeGrafter"/>
</dbReference>
<accession>A0A9P6EVG8</accession>
<gene>
    <name evidence="7" type="ORF">CPB83DRAFT_842122</name>
</gene>
<feature type="region of interest" description="Disordered" evidence="5">
    <location>
        <begin position="583"/>
        <end position="612"/>
    </location>
</feature>
<evidence type="ECO:0000256" key="4">
    <source>
        <dbReference type="ARBA" id="ARBA00023242"/>
    </source>
</evidence>
<evidence type="ECO:0000259" key="6">
    <source>
        <dbReference type="PROSITE" id="PS51526"/>
    </source>
</evidence>
<dbReference type="Proteomes" id="UP000807306">
    <property type="component" value="Unassembled WGS sequence"/>
</dbReference>
<keyword evidence="8" id="KW-1185">Reference proteome</keyword>
<name>A0A9P6EVG8_9AGAR</name>
<organism evidence="7 8">
    <name type="scientific">Crepidotus variabilis</name>
    <dbReference type="NCBI Taxonomy" id="179855"/>
    <lineage>
        <taxon>Eukaryota</taxon>
        <taxon>Fungi</taxon>
        <taxon>Dikarya</taxon>
        <taxon>Basidiomycota</taxon>
        <taxon>Agaricomycotina</taxon>
        <taxon>Agaricomycetes</taxon>
        <taxon>Agaricomycetidae</taxon>
        <taxon>Agaricales</taxon>
        <taxon>Agaricineae</taxon>
        <taxon>Crepidotaceae</taxon>
        <taxon>Crepidotus</taxon>
    </lineage>
</organism>
<keyword evidence="1" id="KW-0156">Chromatin regulator</keyword>
<dbReference type="AlphaFoldDB" id="A0A9P6EVG8"/>
<evidence type="ECO:0000313" key="7">
    <source>
        <dbReference type="EMBL" id="KAF9535663.1"/>
    </source>
</evidence>
<feature type="compositionally biased region" description="Low complexity" evidence="5">
    <location>
        <begin position="511"/>
        <end position="526"/>
    </location>
</feature>
<dbReference type="GO" id="GO:0006325">
    <property type="term" value="P:chromatin organization"/>
    <property type="evidence" value="ECO:0007669"/>
    <property type="project" value="UniProtKB-KW"/>
</dbReference>
<dbReference type="PANTHER" id="PTHR22970:SF14">
    <property type="entry name" value="AT-RICH INTERACTIVE DOMAIN-CONTAINING PROTEIN 2"/>
    <property type="match status" value="1"/>
</dbReference>
<protein>
    <recommendedName>
        <fullName evidence="6">RFX-type winged-helix domain-containing protein</fullName>
    </recommendedName>
</protein>
<reference evidence="7" key="1">
    <citation type="submission" date="2020-11" db="EMBL/GenBank/DDBJ databases">
        <authorList>
            <consortium name="DOE Joint Genome Institute"/>
            <person name="Ahrendt S."/>
            <person name="Riley R."/>
            <person name="Andreopoulos W."/>
            <person name="Labutti K."/>
            <person name="Pangilinan J."/>
            <person name="Ruiz-Duenas F.J."/>
            <person name="Barrasa J.M."/>
            <person name="Sanchez-Garcia M."/>
            <person name="Camarero S."/>
            <person name="Miyauchi S."/>
            <person name="Serrano A."/>
            <person name="Linde D."/>
            <person name="Babiker R."/>
            <person name="Drula E."/>
            <person name="Ayuso-Fernandez I."/>
            <person name="Pacheco R."/>
            <person name="Padilla G."/>
            <person name="Ferreira P."/>
            <person name="Barriuso J."/>
            <person name="Kellner H."/>
            <person name="Castanera R."/>
            <person name="Alfaro M."/>
            <person name="Ramirez L."/>
            <person name="Pisabarro A.G."/>
            <person name="Kuo A."/>
            <person name="Tritt A."/>
            <person name="Lipzen A."/>
            <person name="He G."/>
            <person name="Yan M."/>
            <person name="Ng V."/>
            <person name="Cullen D."/>
            <person name="Martin F."/>
            <person name="Rosso M.-N."/>
            <person name="Henrissat B."/>
            <person name="Hibbett D."/>
            <person name="Martinez A.T."/>
            <person name="Grigoriev I.V."/>
        </authorList>
    </citation>
    <scope>NUCLEOTIDE SEQUENCE</scope>
    <source>
        <strain evidence="7">CBS 506.95</strain>
    </source>
</reference>
<dbReference type="InterPro" id="IPR016024">
    <property type="entry name" value="ARM-type_fold"/>
</dbReference>
<evidence type="ECO:0000313" key="8">
    <source>
        <dbReference type="Proteomes" id="UP000807306"/>
    </source>
</evidence>
<dbReference type="SUPFAM" id="SSF48371">
    <property type="entry name" value="ARM repeat"/>
    <property type="match status" value="1"/>
</dbReference>